<dbReference type="EMBL" id="HBUE01253355">
    <property type="protein sequence ID" value="CAG6555202.1"/>
    <property type="molecule type" value="Transcribed_RNA"/>
</dbReference>
<evidence type="ECO:0000313" key="2">
    <source>
        <dbReference type="EMBL" id="CAG6555202.1"/>
    </source>
</evidence>
<organism evidence="2">
    <name type="scientific">Culex pipiens</name>
    <name type="common">House mosquito</name>
    <dbReference type="NCBI Taxonomy" id="7175"/>
    <lineage>
        <taxon>Eukaryota</taxon>
        <taxon>Metazoa</taxon>
        <taxon>Ecdysozoa</taxon>
        <taxon>Arthropoda</taxon>
        <taxon>Hexapoda</taxon>
        <taxon>Insecta</taxon>
        <taxon>Pterygota</taxon>
        <taxon>Neoptera</taxon>
        <taxon>Endopterygota</taxon>
        <taxon>Diptera</taxon>
        <taxon>Nematocera</taxon>
        <taxon>Culicoidea</taxon>
        <taxon>Culicidae</taxon>
        <taxon>Culicinae</taxon>
        <taxon>Culicini</taxon>
        <taxon>Culex</taxon>
        <taxon>Culex</taxon>
    </lineage>
</organism>
<feature type="compositionally biased region" description="Polar residues" evidence="1">
    <location>
        <begin position="122"/>
        <end position="135"/>
    </location>
</feature>
<feature type="region of interest" description="Disordered" evidence="1">
    <location>
        <begin position="109"/>
        <end position="135"/>
    </location>
</feature>
<feature type="compositionally biased region" description="Basic residues" evidence="1">
    <location>
        <begin position="111"/>
        <end position="121"/>
    </location>
</feature>
<feature type="compositionally biased region" description="Polar residues" evidence="1">
    <location>
        <begin position="81"/>
        <end position="93"/>
    </location>
</feature>
<feature type="region of interest" description="Disordered" evidence="1">
    <location>
        <begin position="63"/>
        <end position="93"/>
    </location>
</feature>
<proteinExistence type="predicted"/>
<sequence length="163" mass="18528">MSHIKVTKRSQDVIVDETGSGCRNPICDQNQASSVPHEPVSVYRQRESLNASTERRCQRHSTCSRNPVARGPLPIPRPTPVQHQPVSTMAPASQQRKLFRTAEDYNLRRPPFTRHRGHPTRHTNSPTTYRSTSNPVPWQAALNRVLNSTYSGKTPIIHLHFHQ</sequence>
<protein>
    <submittedName>
        <fullName evidence="2">(northern house mosquito) hypothetical protein</fullName>
    </submittedName>
</protein>
<dbReference type="AlphaFoldDB" id="A0A8D8N7Q5"/>
<reference evidence="2" key="1">
    <citation type="submission" date="2021-05" db="EMBL/GenBank/DDBJ databases">
        <authorList>
            <person name="Alioto T."/>
            <person name="Alioto T."/>
            <person name="Gomez Garrido J."/>
        </authorList>
    </citation>
    <scope>NUCLEOTIDE SEQUENCE</scope>
</reference>
<evidence type="ECO:0000256" key="1">
    <source>
        <dbReference type="SAM" id="MobiDB-lite"/>
    </source>
</evidence>
<name>A0A8D8N7Q5_CULPI</name>
<accession>A0A8D8N7Q5</accession>